<feature type="region of interest" description="Disordered" evidence="1">
    <location>
        <begin position="63"/>
        <end position="88"/>
    </location>
</feature>
<dbReference type="EMBL" id="BEZZ01276961">
    <property type="protein sequence ID" value="GCC49622.1"/>
    <property type="molecule type" value="Genomic_DNA"/>
</dbReference>
<proteinExistence type="predicted"/>
<sequence>MNPVLHSTTKIAGARRAAVSSKLLFIADRHCPKTSQPAITKFCGAATLVPQAHCRSCVRVYRGDTGNGSRFKTSNEQSVSLPSTGFRG</sequence>
<organism evidence="2 3">
    <name type="scientific">Chiloscyllium punctatum</name>
    <name type="common">Brownbanded bambooshark</name>
    <name type="synonym">Hemiscyllium punctatum</name>
    <dbReference type="NCBI Taxonomy" id="137246"/>
    <lineage>
        <taxon>Eukaryota</taxon>
        <taxon>Metazoa</taxon>
        <taxon>Chordata</taxon>
        <taxon>Craniata</taxon>
        <taxon>Vertebrata</taxon>
        <taxon>Chondrichthyes</taxon>
        <taxon>Elasmobranchii</taxon>
        <taxon>Galeomorphii</taxon>
        <taxon>Galeoidea</taxon>
        <taxon>Orectolobiformes</taxon>
        <taxon>Hemiscylliidae</taxon>
        <taxon>Chiloscyllium</taxon>
    </lineage>
</organism>
<protein>
    <submittedName>
        <fullName evidence="2">Uncharacterized protein</fullName>
    </submittedName>
</protein>
<feature type="compositionally biased region" description="Polar residues" evidence="1">
    <location>
        <begin position="67"/>
        <end position="88"/>
    </location>
</feature>
<reference evidence="2 3" key="1">
    <citation type="journal article" date="2018" name="Nat. Ecol. Evol.">
        <title>Shark genomes provide insights into elasmobranch evolution and the origin of vertebrates.</title>
        <authorList>
            <person name="Hara Y"/>
            <person name="Yamaguchi K"/>
            <person name="Onimaru K"/>
            <person name="Kadota M"/>
            <person name="Koyanagi M"/>
            <person name="Keeley SD"/>
            <person name="Tatsumi K"/>
            <person name="Tanaka K"/>
            <person name="Motone F"/>
            <person name="Kageyama Y"/>
            <person name="Nozu R"/>
            <person name="Adachi N"/>
            <person name="Nishimura O"/>
            <person name="Nakagawa R"/>
            <person name="Tanegashima C"/>
            <person name="Kiyatake I"/>
            <person name="Matsumoto R"/>
            <person name="Murakumo K"/>
            <person name="Nishida K"/>
            <person name="Terakita A"/>
            <person name="Kuratani S"/>
            <person name="Sato K"/>
            <person name="Hyodo S Kuraku.S."/>
        </authorList>
    </citation>
    <scope>NUCLEOTIDE SEQUENCE [LARGE SCALE GENOMIC DNA]</scope>
</reference>
<accession>A0A401U415</accession>
<evidence type="ECO:0000313" key="3">
    <source>
        <dbReference type="Proteomes" id="UP000287033"/>
    </source>
</evidence>
<name>A0A401U415_CHIPU</name>
<comment type="caution">
    <text evidence="2">The sequence shown here is derived from an EMBL/GenBank/DDBJ whole genome shotgun (WGS) entry which is preliminary data.</text>
</comment>
<gene>
    <name evidence="2" type="ORF">chiPu_0033949</name>
</gene>
<evidence type="ECO:0000313" key="2">
    <source>
        <dbReference type="EMBL" id="GCC49622.1"/>
    </source>
</evidence>
<dbReference type="AlphaFoldDB" id="A0A401U415"/>
<evidence type="ECO:0000256" key="1">
    <source>
        <dbReference type="SAM" id="MobiDB-lite"/>
    </source>
</evidence>
<dbReference type="Proteomes" id="UP000287033">
    <property type="component" value="Unassembled WGS sequence"/>
</dbReference>
<keyword evidence="3" id="KW-1185">Reference proteome</keyword>